<dbReference type="AlphaFoldDB" id="A0A6C1DWI7"/>
<organism evidence="1 2">
    <name type="scientific">Saccharomyces pastorianus</name>
    <name type="common">Lager yeast</name>
    <name type="synonym">Saccharomyces cerevisiae x Saccharomyces eubayanus</name>
    <dbReference type="NCBI Taxonomy" id="27292"/>
    <lineage>
        <taxon>Eukaryota</taxon>
        <taxon>Fungi</taxon>
        <taxon>Dikarya</taxon>
        <taxon>Ascomycota</taxon>
        <taxon>Saccharomycotina</taxon>
        <taxon>Saccharomycetes</taxon>
        <taxon>Saccharomycetales</taxon>
        <taxon>Saccharomycetaceae</taxon>
        <taxon>Saccharomyces</taxon>
    </lineage>
</organism>
<accession>A0A6C1DWI7</accession>
<dbReference type="Proteomes" id="UP000501346">
    <property type="component" value="Chromosome ScXII"/>
</dbReference>
<gene>
    <name evidence="1" type="ORF">GRS66_003347</name>
</gene>
<evidence type="ECO:0000313" key="1">
    <source>
        <dbReference type="EMBL" id="QID80990.1"/>
    </source>
</evidence>
<dbReference type="OrthoDB" id="4053204at2759"/>
<dbReference type="SMR" id="A0A6C1DWI7"/>
<reference evidence="1 2" key="1">
    <citation type="journal article" date="2019" name="BMC Genomics">
        <title>Chromosome level assembly and comparative genome analysis confirm lager-brewing yeasts originated from a single hybridization.</title>
        <authorList>
            <person name="Salazar A.N."/>
            <person name="Gorter de Vries A.R."/>
            <person name="van den Broek M."/>
            <person name="Brouwers N."/>
            <person name="de la Torre Cortes P."/>
            <person name="Kuijpers N.G.A."/>
            <person name="Daran J.G."/>
            <person name="Abeel T."/>
        </authorList>
    </citation>
    <scope>NUCLEOTIDE SEQUENCE [LARGE SCALE GENOMIC DNA]</scope>
    <source>
        <strain evidence="1 2">CBS 1483</strain>
    </source>
</reference>
<keyword evidence="2" id="KW-1185">Reference proteome</keyword>
<name>A0A6C1DWI7_SACPS</name>
<proteinExistence type="predicted"/>
<dbReference type="EMBL" id="CP048993">
    <property type="protein sequence ID" value="QID80990.1"/>
    <property type="molecule type" value="Genomic_DNA"/>
</dbReference>
<sequence>MKTVYYKEITYQQYLQLQPEQQEKYLALCQKDFEQETERIAFDRQGGVPGIARKFAQEEVAWFDRVTTWSYMNAYIPSYRRRRNLLKIDMLKMSNAEEY</sequence>
<protein>
    <submittedName>
        <fullName evidence="1">Uncharacterized protein</fullName>
    </submittedName>
</protein>
<evidence type="ECO:0000313" key="2">
    <source>
        <dbReference type="Proteomes" id="UP000501346"/>
    </source>
</evidence>